<evidence type="ECO:0000256" key="3">
    <source>
        <dbReference type="ARBA" id="ARBA00022723"/>
    </source>
</evidence>
<feature type="transmembrane region" description="Helical" evidence="7">
    <location>
        <begin position="905"/>
        <end position="924"/>
    </location>
</feature>
<evidence type="ECO:0000256" key="4">
    <source>
        <dbReference type="ARBA" id="ARBA00022967"/>
    </source>
</evidence>
<dbReference type="SUPFAM" id="SSF81665">
    <property type="entry name" value="Calcium ATPase, transmembrane domain M"/>
    <property type="match status" value="1"/>
</dbReference>
<dbReference type="SFLD" id="SFLDS00003">
    <property type="entry name" value="Haloacid_Dehalogenase"/>
    <property type="match status" value="1"/>
</dbReference>
<dbReference type="Pfam" id="PF24534">
    <property type="entry name" value="HMA_PCA1"/>
    <property type="match status" value="1"/>
</dbReference>
<evidence type="ECO:0000259" key="8">
    <source>
        <dbReference type="PROSITE" id="PS50846"/>
    </source>
</evidence>
<dbReference type="NCBIfam" id="TIGR01525">
    <property type="entry name" value="ATPase-IB_hvy"/>
    <property type="match status" value="1"/>
</dbReference>
<evidence type="ECO:0000256" key="6">
    <source>
        <dbReference type="ARBA" id="ARBA00023136"/>
    </source>
</evidence>
<dbReference type="SUPFAM" id="SSF55008">
    <property type="entry name" value="HMA, heavy metal-associated domain"/>
    <property type="match status" value="1"/>
</dbReference>
<dbReference type="Gene3D" id="2.70.150.10">
    <property type="entry name" value="Calcium-transporting ATPase, cytoplasmic transduction domain A"/>
    <property type="match status" value="1"/>
</dbReference>
<accession>A0ABR0K4A4</accession>
<dbReference type="Gene3D" id="3.30.70.100">
    <property type="match status" value="1"/>
</dbReference>
<dbReference type="InterPro" id="IPR036412">
    <property type="entry name" value="HAD-like_sf"/>
</dbReference>
<comment type="subcellular location">
    <subcellularLocation>
        <location evidence="1 7">Membrane</location>
    </subcellularLocation>
</comment>
<reference evidence="9 10" key="1">
    <citation type="submission" date="2023-08" db="EMBL/GenBank/DDBJ databases">
        <title>Black Yeasts Isolated from many extreme environments.</title>
        <authorList>
            <person name="Coleine C."/>
            <person name="Stajich J.E."/>
            <person name="Selbmann L."/>
        </authorList>
    </citation>
    <scope>NUCLEOTIDE SEQUENCE [LARGE SCALE GENOMIC DNA]</scope>
    <source>
        <strain evidence="9 10">CCFEE 5885</strain>
    </source>
</reference>
<protein>
    <recommendedName>
        <fullName evidence="8">HMA domain-containing protein</fullName>
    </recommendedName>
</protein>
<feature type="domain" description="HMA" evidence="8">
    <location>
        <begin position="139"/>
        <end position="206"/>
    </location>
</feature>
<gene>
    <name evidence="9" type="ORF">LTR24_007074</name>
</gene>
<evidence type="ECO:0000256" key="5">
    <source>
        <dbReference type="ARBA" id="ARBA00022989"/>
    </source>
</evidence>
<dbReference type="InterPro" id="IPR023298">
    <property type="entry name" value="ATPase_P-typ_TM_dom_sf"/>
</dbReference>
<feature type="transmembrane region" description="Helical" evidence="7">
    <location>
        <begin position="543"/>
        <end position="565"/>
    </location>
</feature>
<dbReference type="CDD" id="cd00371">
    <property type="entry name" value="HMA"/>
    <property type="match status" value="1"/>
</dbReference>
<dbReference type="SUPFAM" id="SSF81653">
    <property type="entry name" value="Calcium ATPase, transduction domain A"/>
    <property type="match status" value="1"/>
</dbReference>
<dbReference type="InterPro" id="IPR056236">
    <property type="entry name" value="HMA_PCA1"/>
</dbReference>
<comment type="caution">
    <text evidence="9">The sequence shown here is derived from an EMBL/GenBank/DDBJ whole genome shotgun (WGS) entry which is preliminary data.</text>
</comment>
<evidence type="ECO:0000256" key="2">
    <source>
        <dbReference type="ARBA" id="ARBA00022692"/>
    </source>
</evidence>
<feature type="transmembrane region" description="Helical" evidence="7">
    <location>
        <begin position="930"/>
        <end position="952"/>
    </location>
</feature>
<dbReference type="SFLD" id="SFLDG00002">
    <property type="entry name" value="C1.7:_P-type_atpase_like"/>
    <property type="match status" value="1"/>
</dbReference>
<keyword evidence="2 7" id="KW-0812">Transmembrane</keyword>
<dbReference type="PANTHER" id="PTHR46594">
    <property type="entry name" value="P-TYPE CATION-TRANSPORTING ATPASE"/>
    <property type="match status" value="1"/>
</dbReference>
<name>A0ABR0K4A4_9EURO</name>
<evidence type="ECO:0000256" key="7">
    <source>
        <dbReference type="RuleBase" id="RU362081"/>
    </source>
</evidence>
<dbReference type="InterPro" id="IPR059000">
    <property type="entry name" value="ATPase_P-type_domA"/>
</dbReference>
<keyword evidence="5 7" id="KW-1133">Transmembrane helix</keyword>
<feature type="transmembrane region" description="Helical" evidence="7">
    <location>
        <begin position="585"/>
        <end position="613"/>
    </location>
</feature>
<dbReference type="InterPro" id="IPR001757">
    <property type="entry name" value="P_typ_ATPase"/>
</dbReference>
<dbReference type="PRINTS" id="PR00119">
    <property type="entry name" value="CATATPASE"/>
</dbReference>
<keyword evidence="7" id="KW-0067">ATP-binding</keyword>
<dbReference type="PROSITE" id="PS50846">
    <property type="entry name" value="HMA_2"/>
    <property type="match status" value="1"/>
</dbReference>
<proteinExistence type="inferred from homology"/>
<dbReference type="Pfam" id="PF00702">
    <property type="entry name" value="Hydrolase"/>
    <property type="match status" value="1"/>
</dbReference>
<dbReference type="InterPro" id="IPR036163">
    <property type="entry name" value="HMA_dom_sf"/>
</dbReference>
<dbReference type="Gene3D" id="3.40.50.1000">
    <property type="entry name" value="HAD superfamily/HAD-like"/>
    <property type="match status" value="1"/>
</dbReference>
<dbReference type="PROSITE" id="PS00154">
    <property type="entry name" value="ATPASE_E1_E2"/>
    <property type="match status" value="1"/>
</dbReference>
<dbReference type="SFLD" id="SFLDF00027">
    <property type="entry name" value="p-type_atpase"/>
    <property type="match status" value="1"/>
</dbReference>
<dbReference type="NCBIfam" id="TIGR01494">
    <property type="entry name" value="ATPase_P-type"/>
    <property type="match status" value="2"/>
</dbReference>
<dbReference type="InterPro" id="IPR018303">
    <property type="entry name" value="ATPase_P-typ_P_site"/>
</dbReference>
<keyword evidence="6 7" id="KW-0472">Membrane</keyword>
<dbReference type="Gene3D" id="3.40.1110.10">
    <property type="entry name" value="Calcium-transporting ATPase, cytoplasmic domain N"/>
    <property type="match status" value="1"/>
</dbReference>
<dbReference type="InterPro" id="IPR044492">
    <property type="entry name" value="P_typ_ATPase_HD_dom"/>
</dbReference>
<dbReference type="InterPro" id="IPR023299">
    <property type="entry name" value="ATPase_P-typ_cyto_dom_N"/>
</dbReference>
<evidence type="ECO:0000313" key="9">
    <source>
        <dbReference type="EMBL" id="KAK5086143.1"/>
    </source>
</evidence>
<comment type="similarity">
    <text evidence="7">Belongs to the cation transport ATPase (P-type) (TC 3.A.3) family. Type IB subfamily.</text>
</comment>
<keyword evidence="4" id="KW-1278">Translocase</keyword>
<keyword evidence="10" id="KW-1185">Reference proteome</keyword>
<dbReference type="InterPro" id="IPR008250">
    <property type="entry name" value="ATPase_P-typ_transduc_dom_A_sf"/>
</dbReference>
<dbReference type="InterPro" id="IPR006121">
    <property type="entry name" value="HMA_dom"/>
</dbReference>
<dbReference type="PANTHER" id="PTHR46594:SF4">
    <property type="entry name" value="P-TYPE CATION-TRANSPORTING ATPASE"/>
    <property type="match status" value="1"/>
</dbReference>
<dbReference type="InterPro" id="IPR027256">
    <property type="entry name" value="P-typ_ATPase_IB"/>
</dbReference>
<dbReference type="Proteomes" id="UP001345013">
    <property type="component" value="Unassembled WGS sequence"/>
</dbReference>
<dbReference type="EMBL" id="JAVRRG010000100">
    <property type="protein sequence ID" value="KAK5086143.1"/>
    <property type="molecule type" value="Genomic_DNA"/>
</dbReference>
<evidence type="ECO:0000313" key="10">
    <source>
        <dbReference type="Proteomes" id="UP001345013"/>
    </source>
</evidence>
<dbReference type="Pfam" id="PF00403">
    <property type="entry name" value="HMA"/>
    <property type="match status" value="1"/>
</dbReference>
<dbReference type="NCBIfam" id="TIGR01511">
    <property type="entry name" value="ATPase-IB1_Cu"/>
    <property type="match status" value="1"/>
</dbReference>
<dbReference type="Pfam" id="PF00122">
    <property type="entry name" value="E1-E2_ATPase"/>
    <property type="match status" value="1"/>
</dbReference>
<sequence>MTKRPCDKHLQRAFDEFAAYIEKGLCICRSVLDRYGGKTCCNKNVPTLDSTGIRIPPSAATSRVQYAKAGCQKRKNVATCGRAKRAIAKTSEAEDSVVTEIQESCPIDSVVISSGHNSLPHQHAVSVTATDVENSAAHQHVLLSVSGMTCTGCSRKMMNILERTEGVSNSRVTFVSGTADFDVDTQLTTKEAVIKKLEKETGFKCAPFETCFQTLDLFLGPTAVEQLRDDLPRGVESALRTSKGSYRFSYDPSVIGARSVLSSIPNARLAPPVSDASLADGKKRLKTMACATGVAAALTTPILVLNWSNNPVSHTVRSVVSLILATLVQAIAIPEFYKPALTSLVYSRMIEVDMLVVISISAAYGYSVVAASLSFAGYDLQVEAFFETSSLLITLVLLGRMLGSLARVRAVGAVSVRSLQAEKALLVLDHSRKAEREARTAEIDARLLQIGDLFLVKPHARVVTDGIVVEGQSSIDESMVTGESTAVPKATGDSVVAGTMNGLSPLVVRLTRLPGKNSITDIASLVEGALAAKPRVQDLADRVASWFVPVVVGISLVVFVVWLAIVLRVRGKAFGVALGTAITYAITVLAVSCPCAIGLAVPLVLIIAGGVGARLGIIIKSSKVTESACRVTDVVFDKTGTLTTGELEVQEMRVWDNAMISRDEMISLARALTKDNDHPVSKAVHAAINRETAAAVVVADIESIPGSGIRGVYKNVPVKAGNPFWLGVEEHPAAAEFLRRGLTLFCLTVGSKLTAVWALKSTLRPEAYTVVRNLREHRITCHIVSGDNPRAVQAIAAELQIPLAYTASRQSPAEKQMCIRQLQLTAQRPNQAPERNRVVLFVGDGTNDAVAVAQADVGVQIASGNINTSDMTRAIADVVLLGGLEGVPTLLDISRQAVNRVRFNFIWSAVYNLFAILLAAGAFVKVRIPPAYAGLGEIVSILPVVVAAVTLVRRKGVASG</sequence>
<evidence type="ECO:0000256" key="1">
    <source>
        <dbReference type="ARBA" id="ARBA00004370"/>
    </source>
</evidence>
<keyword evidence="3 7" id="KW-0479">Metal-binding</keyword>
<dbReference type="InterPro" id="IPR023214">
    <property type="entry name" value="HAD_sf"/>
</dbReference>
<organism evidence="9 10">
    <name type="scientific">Lithohypha guttulata</name>
    <dbReference type="NCBI Taxonomy" id="1690604"/>
    <lineage>
        <taxon>Eukaryota</taxon>
        <taxon>Fungi</taxon>
        <taxon>Dikarya</taxon>
        <taxon>Ascomycota</taxon>
        <taxon>Pezizomycotina</taxon>
        <taxon>Eurotiomycetes</taxon>
        <taxon>Chaetothyriomycetidae</taxon>
        <taxon>Chaetothyriales</taxon>
        <taxon>Trichomeriaceae</taxon>
        <taxon>Lithohypha</taxon>
    </lineage>
</organism>
<dbReference type="SUPFAM" id="SSF56784">
    <property type="entry name" value="HAD-like"/>
    <property type="match status" value="1"/>
</dbReference>
<keyword evidence="7" id="KW-0547">Nucleotide-binding</keyword>